<reference evidence="4 5" key="1">
    <citation type="submission" date="2010-05" db="EMBL/GenBank/DDBJ databases">
        <title>The Genome Sequence of Thecamonas trahens ATCC 50062.</title>
        <authorList>
            <consortium name="The Broad Institute Genome Sequencing Platform"/>
            <person name="Russ C."/>
            <person name="Cuomo C."/>
            <person name="Shea T."/>
            <person name="Young S.K."/>
            <person name="Zeng Q."/>
            <person name="Koehrsen M."/>
            <person name="Haas B."/>
            <person name="Borodovsky M."/>
            <person name="Guigo R."/>
            <person name="Alvarado L."/>
            <person name="Berlin A."/>
            <person name="Bochicchio J."/>
            <person name="Borenstein D."/>
            <person name="Chapman S."/>
            <person name="Chen Z."/>
            <person name="Freedman E."/>
            <person name="Gellesch M."/>
            <person name="Goldberg J."/>
            <person name="Griggs A."/>
            <person name="Gujja S."/>
            <person name="Heilman E."/>
            <person name="Heiman D."/>
            <person name="Hepburn T."/>
            <person name="Howarth C."/>
            <person name="Jen D."/>
            <person name="Larson L."/>
            <person name="Mehta T."/>
            <person name="Park D."/>
            <person name="Pearson M."/>
            <person name="Roberts A."/>
            <person name="Saif S."/>
            <person name="Shenoy N."/>
            <person name="Sisk P."/>
            <person name="Stolte C."/>
            <person name="Sykes S."/>
            <person name="Thomson T."/>
            <person name="Walk T."/>
            <person name="White J."/>
            <person name="Yandava C."/>
            <person name="Burger G."/>
            <person name="Gray M.W."/>
            <person name="Holland P.W.H."/>
            <person name="King N."/>
            <person name="Lang F.B.F."/>
            <person name="Roger A.J."/>
            <person name="Ruiz-Trillo I."/>
            <person name="Lander E."/>
            <person name="Nusbaum C."/>
        </authorList>
    </citation>
    <scope>NUCLEOTIDE SEQUENCE [LARGE SCALE GENOMIC DNA]</scope>
    <source>
        <strain evidence="4 5">ATCC 50062</strain>
    </source>
</reference>
<dbReference type="GO" id="GO:0000028">
    <property type="term" value="P:ribosomal small subunit assembly"/>
    <property type="evidence" value="ECO:0007669"/>
    <property type="project" value="TreeGrafter"/>
</dbReference>
<dbReference type="GeneID" id="25567282"/>
<comment type="similarity">
    <text evidence="1">Belongs to the eukaryotic ribosomal protein eS19 family.</text>
</comment>
<dbReference type="Gene3D" id="1.10.10.10">
    <property type="entry name" value="Winged helix-like DNA-binding domain superfamily/Winged helix DNA-binding domain"/>
    <property type="match status" value="1"/>
</dbReference>
<evidence type="ECO:0000313" key="4">
    <source>
        <dbReference type="EMBL" id="KNC52753.1"/>
    </source>
</evidence>
<organism evidence="4 5">
    <name type="scientific">Thecamonas trahens ATCC 50062</name>
    <dbReference type="NCBI Taxonomy" id="461836"/>
    <lineage>
        <taxon>Eukaryota</taxon>
        <taxon>Apusozoa</taxon>
        <taxon>Apusomonadida</taxon>
        <taxon>Apusomonadidae</taxon>
        <taxon>Thecamonas</taxon>
    </lineage>
</organism>
<keyword evidence="2 4" id="KW-0689">Ribosomal protein</keyword>
<dbReference type="GO" id="GO:0003735">
    <property type="term" value="F:structural constituent of ribosome"/>
    <property type="evidence" value="ECO:0007669"/>
    <property type="project" value="InterPro"/>
</dbReference>
<dbReference type="EMBL" id="GL349475">
    <property type="protein sequence ID" value="KNC52753.1"/>
    <property type="molecule type" value="Genomic_DNA"/>
</dbReference>
<sequence>MPNVKDVHAEKFIMALSQFLKENGGMKVPDWAEYVKTAHFKEASPTDNDWYFVRAAAIARQVYLRGATGVGMFKRIYGGKKRNGTAPNHVATGSGAVARSCLNNLETIKFVTRDANNMRILTSEGRRHMDRIATALVQSKYAVVDDDE</sequence>
<dbReference type="Pfam" id="PF01090">
    <property type="entry name" value="Ribosomal_S19e"/>
    <property type="match status" value="1"/>
</dbReference>
<dbReference type="STRING" id="461836.A0A0L0DMV9"/>
<dbReference type="OMA" id="WAPFVKT"/>
<dbReference type="GO" id="GO:0006412">
    <property type="term" value="P:translation"/>
    <property type="evidence" value="ECO:0007669"/>
    <property type="project" value="InterPro"/>
</dbReference>
<dbReference type="GO" id="GO:0003723">
    <property type="term" value="F:RNA binding"/>
    <property type="evidence" value="ECO:0007669"/>
    <property type="project" value="TreeGrafter"/>
</dbReference>
<keyword evidence="5" id="KW-1185">Reference proteome</keyword>
<dbReference type="InterPro" id="IPR036390">
    <property type="entry name" value="WH_DNA-bd_sf"/>
</dbReference>
<dbReference type="RefSeq" id="XP_013755066.1">
    <property type="nucleotide sequence ID" value="XM_013899612.1"/>
</dbReference>
<evidence type="ECO:0000256" key="3">
    <source>
        <dbReference type="ARBA" id="ARBA00023274"/>
    </source>
</evidence>
<dbReference type="InterPro" id="IPR001266">
    <property type="entry name" value="Ribosomal_eS19"/>
</dbReference>
<dbReference type="PANTHER" id="PTHR11710:SF0">
    <property type="entry name" value="40S RIBOSOMAL PROTEIN S19"/>
    <property type="match status" value="1"/>
</dbReference>
<keyword evidence="3" id="KW-0687">Ribonucleoprotein</keyword>
<dbReference type="eggNOG" id="KOG3411">
    <property type="taxonomic scope" value="Eukaryota"/>
</dbReference>
<proteinExistence type="inferred from homology"/>
<protein>
    <submittedName>
        <fullName evidence="4">30S ribosomal protein S19e</fullName>
    </submittedName>
</protein>
<name>A0A0L0DMV9_THETB</name>
<dbReference type="OrthoDB" id="428974at2759"/>
<evidence type="ECO:0000256" key="2">
    <source>
        <dbReference type="ARBA" id="ARBA00022980"/>
    </source>
</evidence>
<dbReference type="PANTHER" id="PTHR11710">
    <property type="entry name" value="40S RIBOSOMAL PROTEIN S19"/>
    <property type="match status" value="1"/>
</dbReference>
<dbReference type="Proteomes" id="UP000054408">
    <property type="component" value="Unassembled WGS sequence"/>
</dbReference>
<dbReference type="GO" id="GO:0022627">
    <property type="term" value="C:cytosolic small ribosomal subunit"/>
    <property type="evidence" value="ECO:0007669"/>
    <property type="project" value="TreeGrafter"/>
</dbReference>
<gene>
    <name evidence="4" type="ORF">AMSG_08635</name>
</gene>
<dbReference type="SMART" id="SM01413">
    <property type="entry name" value="Ribosomal_S19e"/>
    <property type="match status" value="1"/>
</dbReference>
<accession>A0A0L0DMV9</accession>
<dbReference type="AlphaFoldDB" id="A0A0L0DMV9"/>
<dbReference type="SUPFAM" id="SSF46785">
    <property type="entry name" value="Winged helix' DNA-binding domain"/>
    <property type="match status" value="1"/>
</dbReference>
<dbReference type="FunFam" id="1.10.10.10:FF:000118">
    <property type="entry name" value="40S ribosomal protein S19"/>
    <property type="match status" value="1"/>
</dbReference>
<evidence type="ECO:0000256" key="1">
    <source>
        <dbReference type="ARBA" id="ARBA00010014"/>
    </source>
</evidence>
<evidence type="ECO:0000313" key="5">
    <source>
        <dbReference type="Proteomes" id="UP000054408"/>
    </source>
</evidence>
<dbReference type="InterPro" id="IPR036388">
    <property type="entry name" value="WH-like_DNA-bd_sf"/>
</dbReference>